<dbReference type="InterPro" id="IPR052779">
    <property type="entry name" value="WDR62"/>
</dbReference>
<dbReference type="EMBL" id="BLLF01000907">
    <property type="protein sequence ID" value="GFH15832.1"/>
    <property type="molecule type" value="Genomic_DNA"/>
</dbReference>
<proteinExistence type="predicted"/>
<dbReference type="InterPro" id="IPR001680">
    <property type="entry name" value="WD40_rpt"/>
</dbReference>
<evidence type="ECO:0008006" key="3">
    <source>
        <dbReference type="Google" id="ProtNLM"/>
    </source>
</evidence>
<evidence type="ECO:0000313" key="1">
    <source>
        <dbReference type="EMBL" id="GFH15832.1"/>
    </source>
</evidence>
<dbReference type="Gene3D" id="2.130.10.10">
    <property type="entry name" value="YVTN repeat-like/Quinoprotein amine dehydrogenase"/>
    <property type="match status" value="1"/>
</dbReference>
<name>A0A699ZJD6_HAELA</name>
<comment type="caution">
    <text evidence="1">The sequence shown here is derived from an EMBL/GenBank/DDBJ whole genome shotgun (WGS) entry which is preliminary data.</text>
</comment>
<dbReference type="InterPro" id="IPR011047">
    <property type="entry name" value="Quinoprotein_ADH-like_sf"/>
</dbReference>
<dbReference type="InterPro" id="IPR015943">
    <property type="entry name" value="WD40/YVTN_repeat-like_dom_sf"/>
</dbReference>
<reference evidence="1 2" key="1">
    <citation type="submission" date="2020-02" db="EMBL/GenBank/DDBJ databases">
        <title>Draft genome sequence of Haematococcus lacustris strain NIES-144.</title>
        <authorList>
            <person name="Morimoto D."/>
            <person name="Nakagawa S."/>
            <person name="Yoshida T."/>
            <person name="Sawayama S."/>
        </authorList>
    </citation>
    <scope>NUCLEOTIDE SEQUENCE [LARGE SCALE GENOMIC DNA]</scope>
    <source>
        <strain evidence="1 2">NIES-144</strain>
    </source>
</reference>
<keyword evidence="2" id="KW-1185">Reference proteome</keyword>
<dbReference type="SMART" id="SM00320">
    <property type="entry name" value="WD40"/>
    <property type="match status" value="1"/>
</dbReference>
<dbReference type="SUPFAM" id="SSF50998">
    <property type="entry name" value="Quinoprotein alcohol dehydrogenase-like"/>
    <property type="match status" value="1"/>
</dbReference>
<gene>
    <name evidence="1" type="ORF">HaLaN_12139</name>
</gene>
<dbReference type="PANTHER" id="PTHR45589:SF1">
    <property type="entry name" value="WD REPEAT DOMAIN 62, ISOFORM G"/>
    <property type="match status" value="1"/>
</dbReference>
<organism evidence="1 2">
    <name type="scientific">Haematococcus lacustris</name>
    <name type="common">Green alga</name>
    <name type="synonym">Haematococcus pluvialis</name>
    <dbReference type="NCBI Taxonomy" id="44745"/>
    <lineage>
        <taxon>Eukaryota</taxon>
        <taxon>Viridiplantae</taxon>
        <taxon>Chlorophyta</taxon>
        <taxon>core chlorophytes</taxon>
        <taxon>Chlorophyceae</taxon>
        <taxon>CS clade</taxon>
        <taxon>Chlamydomonadales</taxon>
        <taxon>Haematococcaceae</taxon>
        <taxon>Haematococcus</taxon>
    </lineage>
</organism>
<dbReference type="AlphaFoldDB" id="A0A699ZJD6"/>
<dbReference type="Proteomes" id="UP000485058">
    <property type="component" value="Unassembled WGS sequence"/>
</dbReference>
<dbReference type="Pfam" id="PF00400">
    <property type="entry name" value="WD40"/>
    <property type="match status" value="1"/>
</dbReference>
<accession>A0A699ZJD6</accession>
<sequence>MAEAGRRRIVKQQASLRPNAEDTAANLQLTRCIGLGVSSSALSWHRTPGILAYTAGPAVVVINVESRVQLRLLRASGHPHTVFCCCAVGGRDGTLVAAGEKFVTNPGSLGPAAVVWEASNGRQLAALRHHKHGVNRVSWSPDGRLLATTGAHYDAQLCLWDWQNGTLLAKVSAQVEVHNLCWTEDGTALVSAGKEHLKAGHTNSA</sequence>
<evidence type="ECO:0000313" key="2">
    <source>
        <dbReference type="Proteomes" id="UP000485058"/>
    </source>
</evidence>
<protein>
    <recommendedName>
        <fullName evidence="3">WD_REPEATS_REGION domain-containing protein</fullName>
    </recommendedName>
</protein>
<dbReference type="PANTHER" id="PTHR45589">
    <property type="entry name" value="WD REPEAT DOMAIN 62, ISOFORM G"/>
    <property type="match status" value="1"/>
</dbReference>